<name>A0ABW9KH04_9BACT</name>
<dbReference type="InterPro" id="IPR002694">
    <property type="entry name" value="Znf_CHC2"/>
</dbReference>
<reference evidence="2 3" key="1">
    <citation type="submission" date="2024-12" db="EMBL/GenBank/DDBJ databases">
        <authorList>
            <person name="Lee Y."/>
        </authorList>
    </citation>
    <scope>NUCLEOTIDE SEQUENCE [LARGE SCALE GENOMIC DNA]</scope>
    <source>
        <strain evidence="2 3">03SUJ4</strain>
    </source>
</reference>
<sequence>MSATPQQIEVYFLQRLDPYRIRHSRGNEYRSRCPFHGGSNVTALAVNLEDGLYFCHACGAKGKGIGEFEMHLQKAESGSMPPIADALRAAEQVVGTPFERRVHQEPVIGKRSGWNRKQARDRYIYTDETGNEMFSVWRFVDAAGNKVTPPDHPCGCSPDSECQECEGGRVWGSKGVRRVLYRLPDVLQSLVVFVVEGEKNCNDLSRALGTYLAKARGLAVGALTVDRVGVTCNPGGAKAWKPEYGYGRYFQGKIVIKLGDNDESGRQHDEDVCRDVAPFASQVFRLALPVGEGEDISDFLQEHTVEDLLQLLPNRVAWQQPAPQHALVKDNLVPRALLVKPSELVRNESEGGDWLVDRLIPRNSRGLVIAPPKTGKSFFFLDLAIALATCGRVLSLPSLGRPVRTAIISREDGPQLVSERLRGLARGRNLDWSDVDRNIRINTVQQSQTFRIDNDEDLTEMAEWLRGEGIEFTVLDVLNKLHGGEENSANDMTKVMARFDELARLSGSQVCVIHHTNKGGGARGSSSIAGWADTIFRLESDESDERLKRLFVQTKFGSTPTPRLMRYVEDTAARSSRIEMVVQR</sequence>
<dbReference type="Gene3D" id="3.40.50.300">
    <property type="entry name" value="P-loop containing nucleotide triphosphate hydrolases"/>
    <property type="match status" value="1"/>
</dbReference>
<accession>A0ABW9KH04</accession>
<protein>
    <submittedName>
        <fullName evidence="2">AAA family ATPase</fullName>
    </submittedName>
</protein>
<evidence type="ECO:0000313" key="3">
    <source>
        <dbReference type="Proteomes" id="UP001634747"/>
    </source>
</evidence>
<dbReference type="EMBL" id="JBJYXY010000001">
    <property type="protein sequence ID" value="MFN2974954.1"/>
    <property type="molecule type" value="Genomic_DNA"/>
</dbReference>
<gene>
    <name evidence="2" type="ORF">ACK2TP_04195</name>
</gene>
<dbReference type="Proteomes" id="UP001634747">
    <property type="component" value="Unassembled WGS sequence"/>
</dbReference>
<dbReference type="Pfam" id="PF13481">
    <property type="entry name" value="AAA_25"/>
    <property type="match status" value="1"/>
</dbReference>
<evidence type="ECO:0000313" key="2">
    <source>
        <dbReference type="EMBL" id="MFN2974954.1"/>
    </source>
</evidence>
<dbReference type="SUPFAM" id="SSF57783">
    <property type="entry name" value="Zinc beta-ribbon"/>
    <property type="match status" value="1"/>
</dbReference>
<evidence type="ECO:0000259" key="1">
    <source>
        <dbReference type="Pfam" id="PF01807"/>
    </source>
</evidence>
<dbReference type="Pfam" id="PF01807">
    <property type="entry name" value="Zn_ribbon_DnaG"/>
    <property type="match status" value="1"/>
</dbReference>
<dbReference type="InterPro" id="IPR027417">
    <property type="entry name" value="P-loop_NTPase"/>
</dbReference>
<dbReference type="RefSeq" id="WP_263413501.1">
    <property type="nucleotide sequence ID" value="NZ_BAABBH010000001.1"/>
</dbReference>
<dbReference type="Gene3D" id="3.90.580.10">
    <property type="entry name" value="Zinc finger, CHC2-type domain"/>
    <property type="match status" value="1"/>
</dbReference>
<dbReference type="SUPFAM" id="SSF52540">
    <property type="entry name" value="P-loop containing nucleoside triphosphate hydrolases"/>
    <property type="match status" value="1"/>
</dbReference>
<feature type="domain" description="Zinc finger CHC2-type" evidence="1">
    <location>
        <begin position="24"/>
        <end position="75"/>
    </location>
</feature>
<organism evidence="2 3">
    <name type="scientific">Terriglobus aquaticus</name>
    <dbReference type="NCBI Taxonomy" id="940139"/>
    <lineage>
        <taxon>Bacteria</taxon>
        <taxon>Pseudomonadati</taxon>
        <taxon>Acidobacteriota</taxon>
        <taxon>Terriglobia</taxon>
        <taxon>Terriglobales</taxon>
        <taxon>Acidobacteriaceae</taxon>
        <taxon>Terriglobus</taxon>
    </lineage>
</organism>
<proteinExistence type="predicted"/>
<dbReference type="InterPro" id="IPR036977">
    <property type="entry name" value="DNA_primase_Znf_CHC2"/>
</dbReference>
<comment type="caution">
    <text evidence="2">The sequence shown here is derived from an EMBL/GenBank/DDBJ whole genome shotgun (WGS) entry which is preliminary data.</text>
</comment>
<keyword evidence="3" id="KW-1185">Reference proteome</keyword>